<feature type="transmembrane region" description="Helical" evidence="5">
    <location>
        <begin position="555"/>
        <end position="575"/>
    </location>
</feature>
<evidence type="ECO:0000256" key="4">
    <source>
        <dbReference type="ARBA" id="ARBA00023136"/>
    </source>
</evidence>
<feature type="transmembrane region" description="Helical" evidence="5">
    <location>
        <begin position="20"/>
        <end position="42"/>
    </location>
</feature>
<dbReference type="NCBIfam" id="TIGR03061">
    <property type="entry name" value="pip_yhgE_Nterm"/>
    <property type="match status" value="1"/>
</dbReference>
<feature type="transmembrane region" description="Helical" evidence="5">
    <location>
        <begin position="455"/>
        <end position="476"/>
    </location>
</feature>
<feature type="transmembrane region" description="Helical" evidence="5">
    <location>
        <begin position="610"/>
        <end position="635"/>
    </location>
</feature>
<reference evidence="6" key="1">
    <citation type="submission" date="2024-05" db="EMBL/GenBank/DDBJ databases">
        <authorList>
            <person name="Yu L."/>
        </authorList>
    </citation>
    <scope>NUCLEOTIDE SEQUENCE</scope>
    <source>
        <strain evidence="6">G08B096</strain>
    </source>
</reference>
<name>A0AAU7WC64_9MICO</name>
<evidence type="ECO:0000256" key="5">
    <source>
        <dbReference type="SAM" id="Phobius"/>
    </source>
</evidence>
<evidence type="ECO:0000256" key="3">
    <source>
        <dbReference type="ARBA" id="ARBA00022989"/>
    </source>
</evidence>
<dbReference type="RefSeq" id="WP_350349587.1">
    <property type="nucleotide sequence ID" value="NZ_CP158374.1"/>
</dbReference>
<dbReference type="EMBL" id="CP158374">
    <property type="protein sequence ID" value="XBX83585.1"/>
    <property type="molecule type" value="Genomic_DNA"/>
</dbReference>
<accession>A0AAU7WC64</accession>
<keyword evidence="2 5" id="KW-0812">Transmembrane</keyword>
<evidence type="ECO:0000313" key="6">
    <source>
        <dbReference type="EMBL" id="XBX83585.1"/>
    </source>
</evidence>
<dbReference type="Gene3D" id="1.10.287.950">
    <property type="entry name" value="Methyl-accepting chemotaxis protein"/>
    <property type="match status" value="1"/>
</dbReference>
<dbReference type="SUPFAM" id="SSF58104">
    <property type="entry name" value="Methyl-accepting chemotaxis protein (MCP) signaling domain"/>
    <property type="match status" value="1"/>
</dbReference>
<evidence type="ECO:0000256" key="2">
    <source>
        <dbReference type="ARBA" id="ARBA00022692"/>
    </source>
</evidence>
<dbReference type="AlphaFoldDB" id="A0AAU7WC64"/>
<dbReference type="NCBIfam" id="TIGR03062">
    <property type="entry name" value="pip_yhgE_Cterm"/>
    <property type="match status" value="1"/>
</dbReference>
<sequence>MSTRLDALLGSTPRQRRLRFGGLLAAVLVVPLAVAGLVSGALGGAADRLESIPAVVVNDDEMVTTTTPDGEEQSVLAGRLLVTELTGEGGTGFDWSITNDEEAAAKLADGEVYAVLTIPPGFSQSITSMSGSDPTKAELSIRTDDAHGYLAGAVAQSVGTAMSAAFGQEITAQYLEGFYGNLATLGGSLGDAADGAAELSSGAGELASGVQQLSQGIAQAASGATDAAAGASAYADGVAQYTAGVDGIASGLADLNAGAQGLDRISDGWDAYTSGITTGVGEADRYLGSATQGLQDFIAANPEIAAEYPQLATAVGAIDGVRGELGQLATGGQTLAASSRAAIDGTQSGIAQLADGAAQVSAGSPEVRDGAGSLASGVGELATGLDQLSAGASGAASGASQLAGGSTELADGLAQGAEGASALTDIDAERTADVVAEPVVVDTARDHEIGSTGEVIGMLFVPIGLWVGALALFLVFRPIPREALRSTTSTGGLVWRALARASLVGLAQAVAVVALLHTALGVSWSLAPQTLAFSALLAVVFTALHAFLTTWLGRAGLLVSLVLVALQLAATGGLYPVEVLSGPFQAVSPLLPLTWAVQGMQAIVSGAGGGAVAVAAGVLALFGIGAVLLTTAVVARRRGIRSTGFAAAALG</sequence>
<organism evidence="6">
    <name type="scientific">Agromyces sp. G08B096</name>
    <dbReference type="NCBI Taxonomy" id="3156399"/>
    <lineage>
        <taxon>Bacteria</taxon>
        <taxon>Bacillati</taxon>
        <taxon>Actinomycetota</taxon>
        <taxon>Actinomycetes</taxon>
        <taxon>Micrococcales</taxon>
        <taxon>Microbacteriaceae</taxon>
        <taxon>Agromyces</taxon>
    </lineage>
</organism>
<dbReference type="PANTHER" id="PTHR43077">
    <property type="entry name" value="TRANSPORT PERMEASE YVFS-RELATED"/>
    <property type="match status" value="1"/>
</dbReference>
<dbReference type="InterPro" id="IPR051328">
    <property type="entry name" value="T7SS_ABC-Transporter"/>
</dbReference>
<feature type="transmembrane region" description="Helical" evidence="5">
    <location>
        <begin position="497"/>
        <end position="520"/>
    </location>
</feature>
<comment type="subcellular location">
    <subcellularLocation>
        <location evidence="1">Membrane</location>
        <topology evidence="1">Multi-pass membrane protein</topology>
    </subcellularLocation>
</comment>
<dbReference type="InterPro" id="IPR017500">
    <property type="entry name" value="Phage_infect_YhgE_N"/>
</dbReference>
<evidence type="ECO:0000256" key="1">
    <source>
        <dbReference type="ARBA" id="ARBA00004141"/>
    </source>
</evidence>
<dbReference type="GO" id="GO:0016020">
    <property type="term" value="C:membrane"/>
    <property type="evidence" value="ECO:0007669"/>
    <property type="project" value="UniProtKB-SubCell"/>
</dbReference>
<dbReference type="NCBIfam" id="TIGR03057">
    <property type="entry name" value="xxxLxxG_by_4"/>
    <property type="match status" value="2"/>
</dbReference>
<protein>
    <submittedName>
        <fullName evidence="6">YhgE/Pip family protein</fullName>
    </submittedName>
</protein>
<keyword evidence="4 5" id="KW-0472">Membrane</keyword>
<gene>
    <name evidence="6" type="ORF">ABIQ69_06665</name>
</gene>
<proteinExistence type="predicted"/>
<keyword evidence="3 5" id="KW-1133">Transmembrane helix</keyword>
<dbReference type="Gene3D" id="3.40.1710.10">
    <property type="entry name" value="abc type-2 transporter like domain"/>
    <property type="match status" value="1"/>
</dbReference>
<dbReference type="PANTHER" id="PTHR43077:SF5">
    <property type="entry name" value="PHAGE INFECTION PROTEIN"/>
    <property type="match status" value="1"/>
</dbReference>
<dbReference type="InterPro" id="IPR023908">
    <property type="entry name" value="xxxLxxG_rpt"/>
</dbReference>
<feature type="transmembrane region" description="Helical" evidence="5">
    <location>
        <begin position="526"/>
        <end position="548"/>
    </location>
</feature>
<dbReference type="InterPro" id="IPR017501">
    <property type="entry name" value="Phage_infect_YhgE_C"/>
</dbReference>